<dbReference type="InterPro" id="IPR027417">
    <property type="entry name" value="P-loop_NTPase"/>
</dbReference>
<feature type="transmembrane region" description="Helical" evidence="11">
    <location>
        <begin position="629"/>
        <end position="653"/>
    </location>
</feature>
<feature type="domain" description="ABC transmembrane type-1" evidence="13">
    <location>
        <begin position="19"/>
        <end position="301"/>
    </location>
</feature>
<feature type="domain" description="ABC transmembrane type-1" evidence="13">
    <location>
        <begin position="625"/>
        <end position="905"/>
    </location>
</feature>
<dbReference type="EMBL" id="CP024172">
    <property type="protein sequence ID" value="AZW15652.1"/>
    <property type="molecule type" value="Genomic_DNA"/>
</dbReference>
<dbReference type="InterPro" id="IPR003439">
    <property type="entry name" value="ABC_transporter-like_ATP-bd"/>
</dbReference>
<dbReference type="PROSITE" id="PS50893">
    <property type="entry name" value="ABC_TRANSPORTER_2"/>
    <property type="match status" value="2"/>
</dbReference>
<dbReference type="SMART" id="SM00382">
    <property type="entry name" value="AAA"/>
    <property type="match status" value="2"/>
</dbReference>
<dbReference type="InterPro" id="IPR003593">
    <property type="entry name" value="AAA+_ATPase"/>
</dbReference>
<dbReference type="PANTHER" id="PTHR24221:SF646">
    <property type="entry name" value="HAEMOLYSIN SECRETION ATP-BINDING PROTEIN"/>
    <property type="match status" value="1"/>
</dbReference>
<feature type="transmembrane region" description="Helical" evidence="11">
    <location>
        <begin position="659"/>
        <end position="679"/>
    </location>
</feature>
<dbReference type="GO" id="GO:0005886">
    <property type="term" value="C:plasma membrane"/>
    <property type="evidence" value="ECO:0007669"/>
    <property type="project" value="UniProtKB-SubCell"/>
</dbReference>
<dbReference type="GO" id="GO:0034040">
    <property type="term" value="F:ATPase-coupled lipid transmembrane transporter activity"/>
    <property type="evidence" value="ECO:0007669"/>
    <property type="project" value="TreeGrafter"/>
</dbReference>
<dbReference type="GO" id="GO:0005524">
    <property type="term" value="F:ATP binding"/>
    <property type="evidence" value="ECO:0007669"/>
    <property type="project" value="UniProtKB-KW"/>
</dbReference>
<dbReference type="Pfam" id="PF00005">
    <property type="entry name" value="ABC_tran"/>
    <property type="match status" value="2"/>
</dbReference>
<dbReference type="InterPro" id="IPR017871">
    <property type="entry name" value="ABC_transporter-like_CS"/>
</dbReference>
<dbReference type="Gene3D" id="1.20.1560.10">
    <property type="entry name" value="ABC transporter type 1, transmembrane domain"/>
    <property type="match status" value="2"/>
</dbReference>
<dbReference type="FunFam" id="3.40.50.300:FF:000221">
    <property type="entry name" value="Multidrug ABC transporter ATP-binding protein"/>
    <property type="match status" value="2"/>
</dbReference>
<keyword evidence="8 11" id="KW-1133">Transmembrane helix</keyword>
<feature type="transmembrane region" description="Helical" evidence="11">
    <location>
        <begin position="52"/>
        <end position="72"/>
    </location>
</feature>
<keyword evidence="4 11" id="KW-0812">Transmembrane</keyword>
<dbReference type="AlphaFoldDB" id="A0AAN1RUQ7"/>
<evidence type="ECO:0000256" key="2">
    <source>
        <dbReference type="ARBA" id="ARBA00022448"/>
    </source>
</evidence>
<feature type="domain" description="ABC transporter" evidence="12">
    <location>
        <begin position="334"/>
        <end position="568"/>
    </location>
</feature>
<evidence type="ECO:0000256" key="9">
    <source>
        <dbReference type="ARBA" id="ARBA00023055"/>
    </source>
</evidence>
<feature type="transmembrane region" description="Helical" evidence="11">
    <location>
        <begin position="160"/>
        <end position="179"/>
    </location>
</feature>
<evidence type="ECO:0000256" key="1">
    <source>
        <dbReference type="ARBA" id="ARBA00004651"/>
    </source>
</evidence>
<proteinExistence type="predicted"/>
<keyword evidence="2" id="KW-0813">Transport</keyword>
<dbReference type="GeneID" id="92997344"/>
<dbReference type="InterPro" id="IPR036640">
    <property type="entry name" value="ABC1_TM_sf"/>
</dbReference>
<dbReference type="SUPFAM" id="SSF52540">
    <property type="entry name" value="P-loop containing nucleoside triphosphate hydrolases"/>
    <property type="match status" value="2"/>
</dbReference>
<name>A0AAN1RUQ7_9BORD</name>
<gene>
    <name evidence="14" type="ORF">CS347_02070</name>
</gene>
<evidence type="ECO:0000256" key="5">
    <source>
        <dbReference type="ARBA" id="ARBA00022741"/>
    </source>
</evidence>
<feature type="transmembrane region" description="Helical" evidence="11">
    <location>
        <begin position="732"/>
        <end position="754"/>
    </location>
</feature>
<keyword evidence="9" id="KW-0445">Lipid transport</keyword>
<reference evidence="15" key="1">
    <citation type="submission" date="2017-10" db="EMBL/GenBank/DDBJ databases">
        <title>Whole genome sequencing of various Bordetella species.</title>
        <authorList>
            <person name="Weigand M.R."/>
            <person name="Loparev V."/>
            <person name="Peng Y."/>
            <person name="Bowden K.E."/>
            <person name="Tondella M.L."/>
            <person name="Williams M.M."/>
        </authorList>
    </citation>
    <scope>NUCLEOTIDE SEQUENCE [LARGE SCALE GENOMIC DNA]</scope>
    <source>
        <strain evidence="15">H720</strain>
    </source>
</reference>
<accession>A0AAN1RUQ7</accession>
<evidence type="ECO:0000256" key="6">
    <source>
        <dbReference type="ARBA" id="ARBA00022840"/>
    </source>
</evidence>
<dbReference type="PROSITE" id="PS00211">
    <property type="entry name" value="ABC_TRANSPORTER_1"/>
    <property type="match status" value="2"/>
</dbReference>
<evidence type="ECO:0000256" key="8">
    <source>
        <dbReference type="ARBA" id="ARBA00022989"/>
    </source>
</evidence>
<keyword evidence="3" id="KW-1003">Cell membrane</keyword>
<feature type="domain" description="ABC transporter" evidence="12">
    <location>
        <begin position="939"/>
        <end position="1174"/>
    </location>
</feature>
<evidence type="ECO:0000256" key="4">
    <source>
        <dbReference type="ARBA" id="ARBA00022692"/>
    </source>
</evidence>
<comment type="subcellular location">
    <subcellularLocation>
        <location evidence="1">Cell membrane</location>
        <topology evidence="1">Multi-pass membrane protein</topology>
    </subcellularLocation>
</comment>
<dbReference type="PROSITE" id="PS50929">
    <property type="entry name" value="ABC_TM1F"/>
    <property type="match status" value="2"/>
</dbReference>
<feature type="transmembrane region" description="Helical" evidence="11">
    <location>
        <begin position="848"/>
        <end position="867"/>
    </location>
</feature>
<dbReference type="InterPro" id="IPR039421">
    <property type="entry name" value="Type_1_exporter"/>
</dbReference>
<evidence type="ECO:0000256" key="7">
    <source>
        <dbReference type="ARBA" id="ARBA00022967"/>
    </source>
</evidence>
<feature type="transmembrane region" description="Helical" evidence="11">
    <location>
        <begin position="133"/>
        <end position="154"/>
    </location>
</feature>
<feature type="transmembrane region" description="Helical" evidence="11">
    <location>
        <begin position="873"/>
        <end position="893"/>
    </location>
</feature>
<organism evidence="14 15">
    <name type="scientific">Bordetella hinzii</name>
    <dbReference type="NCBI Taxonomy" id="103855"/>
    <lineage>
        <taxon>Bacteria</taxon>
        <taxon>Pseudomonadati</taxon>
        <taxon>Pseudomonadota</taxon>
        <taxon>Betaproteobacteria</taxon>
        <taxon>Burkholderiales</taxon>
        <taxon>Alcaligenaceae</taxon>
        <taxon>Bordetella</taxon>
    </lineage>
</organism>
<keyword evidence="5" id="KW-0547">Nucleotide-binding</keyword>
<dbReference type="Pfam" id="PF00664">
    <property type="entry name" value="ABC_membrane"/>
    <property type="match status" value="2"/>
</dbReference>
<dbReference type="GO" id="GO:0016887">
    <property type="term" value="F:ATP hydrolysis activity"/>
    <property type="evidence" value="ECO:0007669"/>
    <property type="project" value="InterPro"/>
</dbReference>
<dbReference type="GO" id="GO:0140359">
    <property type="term" value="F:ABC-type transporter activity"/>
    <property type="evidence" value="ECO:0007669"/>
    <property type="project" value="InterPro"/>
</dbReference>
<dbReference type="Gene3D" id="3.40.50.300">
    <property type="entry name" value="P-loop containing nucleotide triphosphate hydrolases"/>
    <property type="match status" value="2"/>
</dbReference>
<keyword evidence="6 14" id="KW-0067">ATP-binding</keyword>
<evidence type="ECO:0000259" key="12">
    <source>
        <dbReference type="PROSITE" id="PS50893"/>
    </source>
</evidence>
<feature type="transmembrane region" description="Helical" evidence="11">
    <location>
        <begin position="21"/>
        <end position="40"/>
    </location>
</feature>
<evidence type="ECO:0000256" key="10">
    <source>
        <dbReference type="ARBA" id="ARBA00023136"/>
    </source>
</evidence>
<protein>
    <submittedName>
        <fullName evidence="14">ABC transporter ATP-binding protein</fullName>
    </submittedName>
</protein>
<dbReference type="InterPro" id="IPR011527">
    <property type="entry name" value="ABC1_TM_dom"/>
</dbReference>
<dbReference type="SUPFAM" id="SSF90123">
    <property type="entry name" value="ABC transporter transmembrane region"/>
    <property type="match status" value="2"/>
</dbReference>
<evidence type="ECO:0000259" key="13">
    <source>
        <dbReference type="PROSITE" id="PS50929"/>
    </source>
</evidence>
<feature type="transmembrane region" description="Helical" evidence="11">
    <location>
        <begin position="760"/>
        <end position="778"/>
    </location>
</feature>
<keyword evidence="7" id="KW-1278">Translocase</keyword>
<evidence type="ECO:0000256" key="11">
    <source>
        <dbReference type="SAM" id="Phobius"/>
    </source>
</evidence>
<dbReference type="Proteomes" id="UP000282741">
    <property type="component" value="Chromosome"/>
</dbReference>
<dbReference type="PANTHER" id="PTHR24221">
    <property type="entry name" value="ATP-BINDING CASSETTE SUB-FAMILY B"/>
    <property type="match status" value="1"/>
</dbReference>
<sequence>MYFDYRLWLLTAGLRARMAGGVALGLAALLAGIARYVFLGQLLARVFDAQPWQAWLAPAALAALMVLLRAGLDHLRADWAHRCAADVQQQLRGALYDRLVALGPAWIANQRTGGIMLTVVDGVEQLQTFFGQYLPQVAIAALAPLAIFGVIAFWDPPTAAVLLAAALFALFGPMAVHMLDRRASMARSRALNDFGEDFLDAVQGLPTLKAFGQGKTFGRRLAERARQLSDHTFWVLSVSLLTRGISDLGVALGAAAAIALGAWRVAHGDMSVEALLIVLMAGTEIFRPLRELRAVLHRGMLGQSAAASIHALNDARRADDAPAGARGERLAPTIAFEGVSYAYASRGPAHRGLDLRIAAGERVGIVGPSGAGKSTIVRLLLREGIAQEGRVLVGGRDVRDLAHEDLLSHIALVSQEPVLFHGSIADNLRLGCPGADDDALRAAARAANIDDFILSLPQGYDTRIGERGLQLSGGQRQRLAIARAILRDAPILILDEALSSVDAENEALIQQALDRLMQGRTTLILAHRLGSVIGADRVLVLDGGRVVEEGRHDTLMQARGLYYQLMREQSLDRGPGQGQAKTARAAAARPDTVQPRPLNADAAQVGWRDTLSTLLAFVRPWRGTLISTVLLGVARVAAFIGVGVLSALVVAAVRDGQATGALVTALLVIAPLAALFHWLESWLAHAMAYKLLADMRVKLYDQLERLAPAYLLQRRSGDLVALATQDVEMIEYFYAHTLAPAIVSVLVPLSVLGFLFTYDWVVALALLPFLAYALVSPLRGRARADRLGEQARQALGEMSAHVTDTLQGMPDLVAFQATGRRRQAFLDTALRYQQRRLALLRDLSAQSAWFEVAMGLGGLAVALAGAMQAAAGALPAAMVPLLVLIALATFLPVSEISQVSRQLADTVAATRRLHVVAHEPVPVEDGPRRLPAAQGGLSVSFESVGFRYPGAGRATLHGLSFTLRRGQSTALVGASGAGKSTIANLLLRFWDPQAGGIRIEGLDLRELELDNLREHVALVTQDTYLFNDTLDANIRLARPDASDADLQVALHRAALSEFVAGLPEGLRTRVGERGMQLSGGQRQRISIARAFLKNAPVLILDEATSHLDTLSELQIRSALTQLMRDRSTLIIAHRLSTVRDADQILVLEAGRLAEQGRHAELLARDGVYARLVRHQTMAA</sequence>
<dbReference type="RefSeq" id="WP_032979022.1">
    <property type="nucleotide sequence ID" value="NZ_CP012077.1"/>
</dbReference>
<keyword evidence="10 11" id="KW-0472">Membrane</keyword>
<evidence type="ECO:0000313" key="14">
    <source>
        <dbReference type="EMBL" id="AZW15652.1"/>
    </source>
</evidence>
<evidence type="ECO:0000256" key="3">
    <source>
        <dbReference type="ARBA" id="ARBA00022475"/>
    </source>
</evidence>
<evidence type="ECO:0000313" key="15">
    <source>
        <dbReference type="Proteomes" id="UP000282741"/>
    </source>
</evidence>